<accession>A0A0E9TKJ0</accession>
<reference evidence="1" key="2">
    <citation type="journal article" date="2015" name="Fish Shellfish Immunol.">
        <title>Early steps in the European eel (Anguilla anguilla)-Vibrio vulnificus interaction in the gills: Role of the RtxA13 toxin.</title>
        <authorList>
            <person name="Callol A."/>
            <person name="Pajuelo D."/>
            <person name="Ebbesson L."/>
            <person name="Teles M."/>
            <person name="MacKenzie S."/>
            <person name="Amaro C."/>
        </authorList>
    </citation>
    <scope>NUCLEOTIDE SEQUENCE</scope>
</reference>
<reference evidence="1" key="1">
    <citation type="submission" date="2014-11" db="EMBL/GenBank/DDBJ databases">
        <authorList>
            <person name="Amaro Gonzalez C."/>
        </authorList>
    </citation>
    <scope>NUCLEOTIDE SEQUENCE</scope>
</reference>
<sequence length="36" mass="3964">MFIHFEPDDEGRHEADFGLGGKKCSHDSFAAVNLAD</sequence>
<dbReference type="EMBL" id="GBXM01054456">
    <property type="protein sequence ID" value="JAH54121.1"/>
    <property type="molecule type" value="Transcribed_RNA"/>
</dbReference>
<proteinExistence type="predicted"/>
<organism evidence="1">
    <name type="scientific">Anguilla anguilla</name>
    <name type="common">European freshwater eel</name>
    <name type="synonym">Muraena anguilla</name>
    <dbReference type="NCBI Taxonomy" id="7936"/>
    <lineage>
        <taxon>Eukaryota</taxon>
        <taxon>Metazoa</taxon>
        <taxon>Chordata</taxon>
        <taxon>Craniata</taxon>
        <taxon>Vertebrata</taxon>
        <taxon>Euteleostomi</taxon>
        <taxon>Actinopterygii</taxon>
        <taxon>Neopterygii</taxon>
        <taxon>Teleostei</taxon>
        <taxon>Anguilliformes</taxon>
        <taxon>Anguillidae</taxon>
        <taxon>Anguilla</taxon>
    </lineage>
</organism>
<dbReference type="AlphaFoldDB" id="A0A0E9TKJ0"/>
<evidence type="ECO:0000313" key="1">
    <source>
        <dbReference type="EMBL" id="JAH54121.1"/>
    </source>
</evidence>
<name>A0A0E9TKJ0_ANGAN</name>
<protein>
    <submittedName>
        <fullName evidence="1">Uncharacterized protein</fullName>
    </submittedName>
</protein>